<proteinExistence type="predicted"/>
<sequence>MKCGGSDQAGTERCVYGAETAILLTTLVSGDTFMAAKVQFT</sequence>
<gene>
    <name evidence="1" type="ORF">BIFGAL_03476</name>
</gene>
<dbReference type="AlphaFoldDB" id="D1NUF3"/>
<comment type="caution">
    <text evidence="1">The sequence shown here is derived from an EMBL/GenBank/DDBJ whole genome shotgun (WGS) entry which is preliminary data.</text>
</comment>
<accession>D1NUF3</accession>
<protein>
    <submittedName>
        <fullName evidence="1">Uncharacterized protein</fullName>
    </submittedName>
</protein>
<dbReference type="Proteomes" id="UP000003656">
    <property type="component" value="Unassembled WGS sequence"/>
</dbReference>
<reference evidence="1 2" key="1">
    <citation type="submission" date="2009-11" db="EMBL/GenBank/DDBJ databases">
        <authorList>
            <person name="Weinstock G."/>
            <person name="Sodergren E."/>
            <person name="Clifton S."/>
            <person name="Fulton L."/>
            <person name="Fulton B."/>
            <person name="Courtney L."/>
            <person name="Fronick C."/>
            <person name="Harrison M."/>
            <person name="Strong C."/>
            <person name="Farmer C."/>
            <person name="Delahaunty K."/>
            <person name="Markovic C."/>
            <person name="Hall O."/>
            <person name="Minx P."/>
            <person name="Tomlinson C."/>
            <person name="Mitreva M."/>
            <person name="Nelson J."/>
            <person name="Hou S."/>
            <person name="Wollam A."/>
            <person name="Pepin K.H."/>
            <person name="Johnson M."/>
            <person name="Bhonagiri V."/>
            <person name="Nash W.E."/>
            <person name="Warren W."/>
            <person name="Chinwalla A."/>
            <person name="Mardis E.R."/>
            <person name="Wilson R.K."/>
        </authorList>
    </citation>
    <scope>NUCLEOTIDE SEQUENCE [LARGE SCALE GENOMIC DNA]</scope>
    <source>
        <strain evidence="1 2">DSM 20093</strain>
    </source>
</reference>
<evidence type="ECO:0000313" key="2">
    <source>
        <dbReference type="Proteomes" id="UP000003656"/>
    </source>
</evidence>
<name>D1NUF3_9BIFI</name>
<dbReference type="EMBL" id="ABXB03000002">
    <property type="protein sequence ID" value="EFA23357.1"/>
    <property type="molecule type" value="Genomic_DNA"/>
</dbReference>
<evidence type="ECO:0000313" key="1">
    <source>
        <dbReference type="EMBL" id="EFA23357.1"/>
    </source>
</evidence>
<organism evidence="1 2">
    <name type="scientific">Bifidobacterium gallicum DSM 20093 = LMG 11596</name>
    <dbReference type="NCBI Taxonomy" id="561180"/>
    <lineage>
        <taxon>Bacteria</taxon>
        <taxon>Bacillati</taxon>
        <taxon>Actinomycetota</taxon>
        <taxon>Actinomycetes</taxon>
        <taxon>Bifidobacteriales</taxon>
        <taxon>Bifidobacteriaceae</taxon>
        <taxon>Bifidobacterium</taxon>
    </lineage>
</organism>